<name>A0A857N9E7_9BACT</name>
<gene>
    <name evidence="2" type="ORF">MICH65_0069</name>
</gene>
<accession>A0A857N9E7</accession>
<evidence type="ECO:0000313" key="3">
    <source>
        <dbReference type="Proteomes" id="UP000463983"/>
    </source>
</evidence>
<dbReference type="EMBL" id="CP047901">
    <property type="protein sequence ID" value="QHO63050.1"/>
    <property type="molecule type" value="Genomic_DNA"/>
</dbReference>
<keyword evidence="1" id="KW-0812">Transmembrane</keyword>
<reference evidence="3" key="1">
    <citation type="journal article" date="2020" name="Microorganisms">
        <title>Complete Genome of a Member of a New Bacterial Lineage in the Microgenomates Group Reveals an Unusual Nucleotide Composition Disparity Between Two Strands of DNA and Limited Metabolic Potential.</title>
        <authorList>
            <person name="Kadnikov V.V."/>
            <person name="Mardanov A.V."/>
            <person name="Beletsky A.V."/>
            <person name="Karnachuk O.V."/>
            <person name="Ravin N.V."/>
        </authorList>
    </citation>
    <scope>NUCLEOTIDE SEQUENCE [LARGE SCALE GENOMIC DNA]</scope>
</reference>
<feature type="transmembrane region" description="Helical" evidence="1">
    <location>
        <begin position="41"/>
        <end position="62"/>
    </location>
</feature>
<proteinExistence type="predicted"/>
<keyword evidence="1" id="KW-1133">Transmembrane helix</keyword>
<evidence type="ECO:0000313" key="2">
    <source>
        <dbReference type="EMBL" id="QHO63050.1"/>
    </source>
</evidence>
<keyword evidence="1" id="KW-0472">Membrane</keyword>
<keyword evidence="3" id="KW-1185">Reference proteome</keyword>
<dbReference type="RefSeq" id="WP_161931459.1">
    <property type="nucleotide sequence ID" value="NZ_CP047901.1"/>
</dbReference>
<feature type="transmembrane region" description="Helical" evidence="1">
    <location>
        <begin position="16"/>
        <end position="34"/>
    </location>
</feature>
<sequence>MATNKKPNDTNPNCHATANTIYGLGLVGALVYYLQQSSTIVEGLIGILKSIVWPAILIYRVFSNLQL</sequence>
<dbReference type="KEGG" id="caqa:MICH65_0069"/>
<dbReference type="AlphaFoldDB" id="A0A857N9E7"/>
<protein>
    <submittedName>
        <fullName evidence="2">Uncharacterized protein</fullName>
    </submittedName>
</protein>
<dbReference type="Proteomes" id="UP000463983">
    <property type="component" value="Chromosome"/>
</dbReference>
<evidence type="ECO:0000256" key="1">
    <source>
        <dbReference type="SAM" id="Phobius"/>
    </source>
</evidence>
<organism evidence="2 3">
    <name type="scientific">Candidatus Chazhemtobacterium aquaticus</name>
    <dbReference type="NCBI Taxonomy" id="2715735"/>
    <lineage>
        <taxon>Bacteria</taxon>
        <taxon>Candidatus Chazhemtobacteraceae</taxon>
        <taxon>Candidatus Chazhemtobacterium</taxon>
    </lineage>
</organism>